<dbReference type="Proteomes" id="UP000324767">
    <property type="component" value="Unassembled WGS sequence"/>
</dbReference>
<evidence type="ECO:0000256" key="1">
    <source>
        <dbReference type="ARBA" id="ARBA00009105"/>
    </source>
</evidence>
<reference evidence="3 4" key="1">
    <citation type="submission" date="2019-09" db="EMBL/GenBank/DDBJ databases">
        <title>The hologenome of the rock-dwelling lichen Lasallia pustulata.</title>
        <authorList>
            <person name="Greshake Tzovaras B."/>
            <person name="Segers F."/>
            <person name="Bicker A."/>
            <person name="Dal Grande F."/>
            <person name="Otte J."/>
            <person name="Hankeln T."/>
            <person name="Schmitt I."/>
            <person name="Ebersberger I."/>
        </authorList>
    </citation>
    <scope>NUCLEOTIDE SEQUENCE [LARGE SCALE GENOMIC DNA]</scope>
    <source>
        <strain evidence="3">A1-1</strain>
    </source>
</reference>
<evidence type="ECO:0000313" key="3">
    <source>
        <dbReference type="EMBL" id="KAA6412148.1"/>
    </source>
</evidence>
<name>A0A5M8PT55_9LECA</name>
<keyword evidence="2" id="KW-0808">Transferase</keyword>
<protein>
    <submittedName>
        <fullName evidence="3">Uncharacterized protein</fullName>
    </submittedName>
</protein>
<gene>
    <name evidence="3" type="ORF">FRX48_04299</name>
</gene>
<dbReference type="Pfam" id="PF11051">
    <property type="entry name" value="Mannosyl_trans3"/>
    <property type="match status" value="1"/>
</dbReference>
<evidence type="ECO:0000313" key="4">
    <source>
        <dbReference type="Proteomes" id="UP000324767"/>
    </source>
</evidence>
<sequence>MKNDIEAQPEWCGELAGQGIACRLLSDYMDVSKLSGYLLKPAAMLLSSFREILYLDADSNAIRNPDTHKNVPRERSDTLARLLEKHRVPHDRLHHRRQEIHGSTTSIKDANRRIGTNTWGQASTLEVGHHTYPLLYPPSITS</sequence>
<organism evidence="3 4">
    <name type="scientific">Lasallia pustulata</name>
    <dbReference type="NCBI Taxonomy" id="136370"/>
    <lineage>
        <taxon>Eukaryota</taxon>
        <taxon>Fungi</taxon>
        <taxon>Dikarya</taxon>
        <taxon>Ascomycota</taxon>
        <taxon>Pezizomycotina</taxon>
        <taxon>Lecanoromycetes</taxon>
        <taxon>OSLEUM clade</taxon>
        <taxon>Umbilicariomycetidae</taxon>
        <taxon>Umbilicariales</taxon>
        <taxon>Umbilicariaceae</taxon>
        <taxon>Lasallia</taxon>
    </lineage>
</organism>
<dbReference type="AlphaFoldDB" id="A0A5M8PT55"/>
<accession>A0A5M8PT55</accession>
<dbReference type="OrthoDB" id="4484309at2759"/>
<comment type="similarity">
    <text evidence="1">Belongs to the MNN1/MNT family.</text>
</comment>
<comment type="caution">
    <text evidence="3">The sequence shown here is derived from an EMBL/GenBank/DDBJ whole genome shotgun (WGS) entry which is preliminary data.</text>
</comment>
<proteinExistence type="inferred from homology"/>
<dbReference type="GO" id="GO:0016757">
    <property type="term" value="F:glycosyltransferase activity"/>
    <property type="evidence" value="ECO:0007669"/>
    <property type="project" value="InterPro"/>
</dbReference>
<dbReference type="InterPro" id="IPR022751">
    <property type="entry name" value="Alpha_mannosyltransferase"/>
</dbReference>
<dbReference type="EMBL" id="VXIT01000006">
    <property type="protein sequence ID" value="KAA6412148.1"/>
    <property type="molecule type" value="Genomic_DNA"/>
</dbReference>
<evidence type="ECO:0000256" key="2">
    <source>
        <dbReference type="ARBA" id="ARBA00022679"/>
    </source>
</evidence>